<dbReference type="PANTHER" id="PTHR11803:SF12">
    <property type="entry name" value="TRANSLATION INITIATION INHIBITOR"/>
    <property type="match status" value="1"/>
</dbReference>
<keyword evidence="3" id="KW-1185">Reference proteome</keyword>
<evidence type="ECO:0000313" key="3">
    <source>
        <dbReference type="Proteomes" id="UP000092730"/>
    </source>
</evidence>
<dbReference type="SUPFAM" id="SSF55298">
    <property type="entry name" value="YjgF-like"/>
    <property type="match status" value="1"/>
</dbReference>
<dbReference type="OrthoDB" id="309640at2759"/>
<reference evidence="1" key="1">
    <citation type="submission" date="2013-07" db="EMBL/GenBank/DDBJ databases">
        <title>The Genome Sequence of Cryptococcus bestiolae CBS10118.</title>
        <authorList>
            <consortium name="The Broad Institute Genome Sequencing Platform"/>
            <person name="Cuomo C."/>
            <person name="Litvintseva A."/>
            <person name="Chen Y."/>
            <person name="Heitman J."/>
            <person name="Sun S."/>
            <person name="Springer D."/>
            <person name="Dromer F."/>
            <person name="Young S.K."/>
            <person name="Zeng Q."/>
            <person name="Gargeya S."/>
            <person name="Fitzgerald M."/>
            <person name="Abouelleil A."/>
            <person name="Alvarado L."/>
            <person name="Berlin A.M."/>
            <person name="Chapman S.B."/>
            <person name="Dewar J."/>
            <person name="Goldberg J."/>
            <person name="Griggs A."/>
            <person name="Gujja S."/>
            <person name="Hansen M."/>
            <person name="Howarth C."/>
            <person name="Imamovic A."/>
            <person name="Larimer J."/>
            <person name="McCowan C."/>
            <person name="Murphy C."/>
            <person name="Pearson M."/>
            <person name="Priest M."/>
            <person name="Roberts A."/>
            <person name="Saif S."/>
            <person name="Shea T."/>
            <person name="Sykes S."/>
            <person name="Wortman J."/>
            <person name="Nusbaum C."/>
            <person name="Birren B."/>
        </authorList>
    </citation>
    <scope>NUCLEOTIDE SEQUENCE [LARGE SCALE GENOMIC DNA]</scope>
    <source>
        <strain evidence="1">CBS 10118</strain>
    </source>
</reference>
<protein>
    <submittedName>
        <fullName evidence="1">Uncharacterized protein</fullName>
    </submittedName>
</protein>
<dbReference type="RefSeq" id="XP_019046761.1">
    <property type="nucleotide sequence ID" value="XM_019192131.1"/>
</dbReference>
<dbReference type="InterPro" id="IPR035959">
    <property type="entry name" value="RutC-like_sf"/>
</dbReference>
<dbReference type="Gene3D" id="3.30.1330.40">
    <property type="entry name" value="RutC-like"/>
    <property type="match status" value="1"/>
</dbReference>
<dbReference type="KEGG" id="kbi:30209914"/>
<reference evidence="1" key="3">
    <citation type="submission" date="2014-01" db="EMBL/GenBank/DDBJ databases">
        <title>Evolution of pathogenesis and genome organization in the Tremellales.</title>
        <authorList>
            <person name="Cuomo C."/>
            <person name="Litvintseva A."/>
            <person name="Heitman J."/>
            <person name="Chen Y."/>
            <person name="Sun S."/>
            <person name="Springer D."/>
            <person name="Dromer F."/>
            <person name="Young S."/>
            <person name="Zeng Q."/>
            <person name="Chapman S."/>
            <person name="Gujja S."/>
            <person name="Saif S."/>
            <person name="Birren B."/>
        </authorList>
    </citation>
    <scope>NUCLEOTIDE SEQUENCE</scope>
    <source>
        <strain evidence="1">CBS 10118</strain>
    </source>
</reference>
<dbReference type="STRING" id="1296100.A0A1B9G3V7"/>
<accession>A0A1B9G3V7</accession>
<dbReference type="EMBL" id="CP144544">
    <property type="protein sequence ID" value="WVW84357.1"/>
    <property type="molecule type" value="Genomic_DNA"/>
</dbReference>
<dbReference type="GeneID" id="30209914"/>
<dbReference type="GO" id="GO:0019239">
    <property type="term" value="F:deaminase activity"/>
    <property type="evidence" value="ECO:0007669"/>
    <property type="project" value="TreeGrafter"/>
</dbReference>
<reference evidence="2" key="2">
    <citation type="submission" date="2013-07" db="EMBL/GenBank/DDBJ databases">
        <authorList>
            <consortium name="The Broad Institute Genome Sequencing Platform"/>
            <person name="Cuomo C."/>
            <person name="Litvintseva A."/>
            <person name="Chen Y."/>
            <person name="Heitman J."/>
            <person name="Sun S."/>
            <person name="Springer D."/>
            <person name="Dromer F."/>
            <person name="Young S.K."/>
            <person name="Zeng Q."/>
            <person name="Gargeya S."/>
            <person name="Fitzgerald M."/>
            <person name="Abouelleil A."/>
            <person name="Alvarado L."/>
            <person name="Berlin A.M."/>
            <person name="Chapman S.B."/>
            <person name="Dewar J."/>
            <person name="Goldberg J."/>
            <person name="Griggs A."/>
            <person name="Gujja S."/>
            <person name="Hansen M."/>
            <person name="Howarth C."/>
            <person name="Imamovic A."/>
            <person name="Larimer J."/>
            <person name="McCowan C."/>
            <person name="Murphy C."/>
            <person name="Pearson M."/>
            <person name="Priest M."/>
            <person name="Roberts A."/>
            <person name="Saif S."/>
            <person name="Shea T."/>
            <person name="Sykes S."/>
            <person name="Wortman J."/>
            <person name="Nusbaum C."/>
            <person name="Birren B."/>
        </authorList>
    </citation>
    <scope>NUCLEOTIDE SEQUENCE</scope>
    <source>
        <strain evidence="2">CBS 10118</strain>
    </source>
</reference>
<dbReference type="Pfam" id="PF01042">
    <property type="entry name" value="Ribonuc_L-PSP"/>
    <property type="match status" value="1"/>
</dbReference>
<organism evidence="1">
    <name type="scientific">Kwoniella bestiolae CBS 10118</name>
    <dbReference type="NCBI Taxonomy" id="1296100"/>
    <lineage>
        <taxon>Eukaryota</taxon>
        <taxon>Fungi</taxon>
        <taxon>Dikarya</taxon>
        <taxon>Basidiomycota</taxon>
        <taxon>Agaricomycotina</taxon>
        <taxon>Tremellomycetes</taxon>
        <taxon>Tremellales</taxon>
        <taxon>Cryptococcaceae</taxon>
        <taxon>Kwoniella</taxon>
    </lineage>
</organism>
<reference evidence="2" key="4">
    <citation type="submission" date="2024-02" db="EMBL/GenBank/DDBJ databases">
        <title>Comparative genomics of Cryptococcus and Kwoniella reveals pathogenesis evolution and contrasting modes of karyotype evolution via chromosome fusion or intercentromeric recombination.</title>
        <authorList>
            <person name="Coelho M.A."/>
            <person name="David-Palma M."/>
            <person name="Shea T."/>
            <person name="Bowers K."/>
            <person name="McGinley-Smith S."/>
            <person name="Mohammad A.W."/>
            <person name="Gnirke A."/>
            <person name="Yurkov A.M."/>
            <person name="Nowrousian M."/>
            <person name="Sun S."/>
            <person name="Cuomo C.A."/>
            <person name="Heitman J."/>
        </authorList>
    </citation>
    <scope>NUCLEOTIDE SEQUENCE</scope>
    <source>
        <strain evidence="2">CBS 10118</strain>
    </source>
</reference>
<proteinExistence type="predicted"/>
<dbReference type="VEuPathDB" id="FungiDB:I302_05515"/>
<dbReference type="Proteomes" id="UP000092730">
    <property type="component" value="Chromosome 4"/>
</dbReference>
<dbReference type="CDD" id="cd00448">
    <property type="entry name" value="YjgF_YER057c_UK114_family"/>
    <property type="match status" value="1"/>
</dbReference>
<dbReference type="InterPro" id="IPR006175">
    <property type="entry name" value="YjgF/YER057c/UK114"/>
</dbReference>
<dbReference type="GO" id="GO:0005739">
    <property type="term" value="C:mitochondrion"/>
    <property type="evidence" value="ECO:0007669"/>
    <property type="project" value="TreeGrafter"/>
</dbReference>
<gene>
    <name evidence="1" type="ORF">I302_05515</name>
    <name evidence="2" type="ORF">I302_106391</name>
</gene>
<evidence type="ECO:0000313" key="1">
    <source>
        <dbReference type="EMBL" id="OCF25691.1"/>
    </source>
</evidence>
<evidence type="ECO:0000313" key="2">
    <source>
        <dbReference type="EMBL" id="WVW84357.1"/>
    </source>
</evidence>
<dbReference type="GO" id="GO:0005829">
    <property type="term" value="C:cytosol"/>
    <property type="evidence" value="ECO:0007669"/>
    <property type="project" value="TreeGrafter"/>
</dbReference>
<dbReference type="EMBL" id="KI894021">
    <property type="protein sequence ID" value="OCF25691.1"/>
    <property type="molecule type" value="Genomic_DNA"/>
</dbReference>
<dbReference type="AlphaFoldDB" id="A0A1B9G3V7"/>
<dbReference type="FunFam" id="3.30.1330.40:FF:000004">
    <property type="entry name" value="Translation initiation inhibitor"/>
    <property type="match status" value="1"/>
</dbReference>
<name>A0A1B9G3V7_9TREE</name>
<dbReference type="PANTHER" id="PTHR11803">
    <property type="entry name" value="2-IMINOBUTANOATE/2-IMINOPROPANOATE DEAMINASE RIDA"/>
    <property type="match status" value="1"/>
</dbReference>
<sequence length="118" mass="12732">MSREIISNEKYPLKPHNCPATKVPGLIFCSGQTAPGPVGPATTQALSQLKDVLELAGSSQEKVLKYNIFLKDMDDYLEMNKAFVAFLPSPCPARTCIQAGKLPGHPSTTIEIECIAQA</sequence>